<evidence type="ECO:0000313" key="5">
    <source>
        <dbReference type="Proteomes" id="UP000001095"/>
    </source>
</evidence>
<evidence type="ECO:0000256" key="1">
    <source>
        <dbReference type="ARBA" id="ARBA00022908"/>
    </source>
</evidence>
<feature type="domain" description="Tyr recombinase" evidence="3">
    <location>
        <begin position="17"/>
        <end position="192"/>
    </location>
</feature>
<dbReference type="PROSITE" id="PS51898">
    <property type="entry name" value="TYR_RECOMBINASE"/>
    <property type="match status" value="1"/>
</dbReference>
<dbReference type="PANTHER" id="PTHR30349">
    <property type="entry name" value="PHAGE INTEGRASE-RELATED"/>
    <property type="match status" value="1"/>
</dbReference>
<dbReference type="GO" id="GO:0003677">
    <property type="term" value="F:DNA binding"/>
    <property type="evidence" value="ECO:0007669"/>
    <property type="project" value="InterPro"/>
</dbReference>
<dbReference type="Pfam" id="PF00589">
    <property type="entry name" value="Phage_integrase"/>
    <property type="match status" value="1"/>
</dbReference>
<accession>K8P3R0</accession>
<keyword evidence="2" id="KW-0233">DNA recombination</keyword>
<proteinExistence type="predicted"/>
<name>K8P3R0_9BRAD</name>
<evidence type="ECO:0000259" key="3">
    <source>
        <dbReference type="PROSITE" id="PS51898"/>
    </source>
</evidence>
<dbReference type="InterPro" id="IPR002104">
    <property type="entry name" value="Integrase_catalytic"/>
</dbReference>
<keyword evidence="1" id="KW-0229">DNA integration</keyword>
<dbReference type="InterPro" id="IPR013762">
    <property type="entry name" value="Integrase-like_cat_sf"/>
</dbReference>
<dbReference type="Gene3D" id="1.10.443.10">
    <property type="entry name" value="Intergrase catalytic core"/>
    <property type="match status" value="1"/>
</dbReference>
<dbReference type="InterPro" id="IPR011010">
    <property type="entry name" value="DNA_brk_join_enz"/>
</dbReference>
<dbReference type="PATRIC" id="fig|883079.3.peg.2692"/>
<gene>
    <name evidence="4" type="ORF">HMPREF9696_02636</name>
</gene>
<dbReference type="EMBL" id="AGWY01000011">
    <property type="protein sequence ID" value="EKS35364.1"/>
    <property type="molecule type" value="Genomic_DNA"/>
</dbReference>
<dbReference type="HOGENOM" id="CLU_091359_0_0_5"/>
<dbReference type="AlphaFoldDB" id="K8P3R0"/>
<dbReference type="Proteomes" id="UP000001095">
    <property type="component" value="Unassembled WGS sequence"/>
</dbReference>
<evidence type="ECO:0000313" key="4">
    <source>
        <dbReference type="EMBL" id="EKS35364.1"/>
    </source>
</evidence>
<sequence length="196" mass="22105">MRASPHTNSASLYSALGRRKYLTPAERLRFVAASWEEPRPQVRTLCLVLAFTGCRISEALALFSASVERDEAFIAIRCLKKRKRVLAIRQVPVPPWLIKSISDVHCLGCPGTRLWTWSRSRAWQLVKAVMERAQISPGIHATPKGLRHGFGVHAVRSGVPLNLVQRWMGHASLATTAIYLEVIGDEEREIAQRMWQ</sequence>
<evidence type="ECO:0000256" key="2">
    <source>
        <dbReference type="ARBA" id="ARBA00023172"/>
    </source>
</evidence>
<dbReference type="RefSeq" id="WP_002713502.1">
    <property type="nucleotide sequence ID" value="NZ_KB375281.1"/>
</dbReference>
<keyword evidence="5" id="KW-1185">Reference proteome</keyword>
<dbReference type="CDD" id="cd00397">
    <property type="entry name" value="DNA_BRE_C"/>
    <property type="match status" value="1"/>
</dbReference>
<dbReference type="InterPro" id="IPR050090">
    <property type="entry name" value="Tyrosine_recombinase_XerCD"/>
</dbReference>
<dbReference type="PANTHER" id="PTHR30349:SF64">
    <property type="entry name" value="PROPHAGE INTEGRASE INTD-RELATED"/>
    <property type="match status" value="1"/>
</dbReference>
<comment type="caution">
    <text evidence="4">The sequence shown here is derived from an EMBL/GenBank/DDBJ whole genome shotgun (WGS) entry which is preliminary data.</text>
</comment>
<dbReference type="GO" id="GO:0006310">
    <property type="term" value="P:DNA recombination"/>
    <property type="evidence" value="ECO:0007669"/>
    <property type="project" value="UniProtKB-KW"/>
</dbReference>
<dbReference type="GO" id="GO:0015074">
    <property type="term" value="P:DNA integration"/>
    <property type="evidence" value="ECO:0007669"/>
    <property type="project" value="UniProtKB-KW"/>
</dbReference>
<dbReference type="OrthoDB" id="9801717at2"/>
<dbReference type="SUPFAM" id="SSF56349">
    <property type="entry name" value="DNA breaking-rejoining enzymes"/>
    <property type="match status" value="1"/>
</dbReference>
<organism evidence="4 5">
    <name type="scientific">Afipia clevelandensis ATCC 49720</name>
    <dbReference type="NCBI Taxonomy" id="883079"/>
    <lineage>
        <taxon>Bacteria</taxon>
        <taxon>Pseudomonadati</taxon>
        <taxon>Pseudomonadota</taxon>
        <taxon>Alphaproteobacteria</taxon>
        <taxon>Hyphomicrobiales</taxon>
        <taxon>Nitrobacteraceae</taxon>
        <taxon>Afipia</taxon>
    </lineage>
</organism>
<reference evidence="4 5" key="1">
    <citation type="submission" date="2012-04" db="EMBL/GenBank/DDBJ databases">
        <title>The Genome Sequence of Afipia clevelandensis ATCC 49720.</title>
        <authorList>
            <consortium name="The Broad Institute Genome Sequencing Platform"/>
            <person name="Earl A."/>
            <person name="Ward D."/>
            <person name="Feldgarden M."/>
            <person name="Gevers D."/>
            <person name="Huys G."/>
            <person name="Walker B."/>
            <person name="Young S.K."/>
            <person name="Zeng Q."/>
            <person name="Gargeya S."/>
            <person name="Fitzgerald M."/>
            <person name="Haas B."/>
            <person name="Abouelleil A."/>
            <person name="Alvarado L."/>
            <person name="Arachchi H.M."/>
            <person name="Berlin A."/>
            <person name="Chapman S.B."/>
            <person name="Goldberg J."/>
            <person name="Griggs A."/>
            <person name="Gujja S."/>
            <person name="Hansen M."/>
            <person name="Howarth C."/>
            <person name="Imamovic A."/>
            <person name="Larimer J."/>
            <person name="McCowen C."/>
            <person name="Montmayeur A."/>
            <person name="Murphy C."/>
            <person name="Neiman D."/>
            <person name="Pearson M."/>
            <person name="Priest M."/>
            <person name="Roberts A."/>
            <person name="Saif S."/>
            <person name="Shea T."/>
            <person name="Sisk P."/>
            <person name="Sykes S."/>
            <person name="Wortman J."/>
            <person name="Nusbaum C."/>
            <person name="Birren B."/>
        </authorList>
    </citation>
    <scope>NUCLEOTIDE SEQUENCE [LARGE SCALE GENOMIC DNA]</scope>
    <source>
        <strain evidence="4 5">ATCC 49720</strain>
    </source>
</reference>
<protein>
    <recommendedName>
        <fullName evidence="3">Tyr recombinase domain-containing protein</fullName>
    </recommendedName>
</protein>